<proteinExistence type="predicted"/>
<gene>
    <name evidence="1" type="ORF">ENJ46_02325</name>
</gene>
<dbReference type="AlphaFoldDB" id="A0A7C3G4Z8"/>
<organism evidence="1">
    <name type="scientific">Hellea balneolensis</name>
    <dbReference type="NCBI Taxonomy" id="287478"/>
    <lineage>
        <taxon>Bacteria</taxon>
        <taxon>Pseudomonadati</taxon>
        <taxon>Pseudomonadota</taxon>
        <taxon>Alphaproteobacteria</taxon>
        <taxon>Maricaulales</taxon>
        <taxon>Robiginitomaculaceae</taxon>
        <taxon>Hellea</taxon>
    </lineage>
</organism>
<name>A0A7C3G4Z8_9PROT</name>
<reference evidence="1" key="1">
    <citation type="journal article" date="2020" name="mSystems">
        <title>Genome- and Community-Level Interaction Insights into Carbon Utilization and Element Cycling Functions of Hydrothermarchaeota in Hydrothermal Sediment.</title>
        <authorList>
            <person name="Zhou Z."/>
            <person name="Liu Y."/>
            <person name="Xu W."/>
            <person name="Pan J."/>
            <person name="Luo Z.H."/>
            <person name="Li M."/>
        </authorList>
    </citation>
    <scope>NUCLEOTIDE SEQUENCE [LARGE SCALE GENOMIC DNA]</scope>
    <source>
        <strain evidence="1">HyVt-489</strain>
    </source>
</reference>
<accession>A0A7C3G4Z8</accession>
<dbReference type="Proteomes" id="UP000886042">
    <property type="component" value="Unassembled WGS sequence"/>
</dbReference>
<sequence>MSEETDFAKRLHGRFEGILQWSDLDALWKNVYKGQQEWYVYEVGMDVPDAPLAGKKLKTAIEEIDKILRDNHDEDYCGIVYADAPSAPTLIKVFGPKNLGASCGSSGSKVWPRWIISHMVPTAVGVQLDDERKPKWWKNFTFKSTT</sequence>
<dbReference type="EMBL" id="DRMN01000154">
    <property type="protein sequence ID" value="HFB54733.1"/>
    <property type="molecule type" value="Genomic_DNA"/>
</dbReference>
<evidence type="ECO:0000313" key="1">
    <source>
        <dbReference type="EMBL" id="HFB54733.1"/>
    </source>
</evidence>
<protein>
    <submittedName>
        <fullName evidence="1">Uncharacterized protein</fullName>
    </submittedName>
</protein>
<comment type="caution">
    <text evidence="1">The sequence shown here is derived from an EMBL/GenBank/DDBJ whole genome shotgun (WGS) entry which is preliminary data.</text>
</comment>